<evidence type="ECO:0000313" key="1">
    <source>
        <dbReference type="EMBL" id="KAK3344876.1"/>
    </source>
</evidence>
<accession>A0AAE0JEN0</accession>
<reference evidence="1" key="2">
    <citation type="submission" date="2023-06" db="EMBL/GenBank/DDBJ databases">
        <authorList>
            <consortium name="Lawrence Berkeley National Laboratory"/>
            <person name="Haridas S."/>
            <person name="Hensen N."/>
            <person name="Bonometti L."/>
            <person name="Westerberg I."/>
            <person name="Brannstrom I.O."/>
            <person name="Guillou S."/>
            <person name="Cros-Aarteil S."/>
            <person name="Calhoun S."/>
            <person name="Kuo A."/>
            <person name="Mondo S."/>
            <person name="Pangilinan J."/>
            <person name="Riley R."/>
            <person name="Labutti K."/>
            <person name="Andreopoulos B."/>
            <person name="Lipzen A."/>
            <person name="Chen C."/>
            <person name="Yanf M."/>
            <person name="Daum C."/>
            <person name="Ng V."/>
            <person name="Clum A."/>
            <person name="Steindorff A."/>
            <person name="Ohm R."/>
            <person name="Martin F."/>
            <person name="Silar P."/>
            <person name="Natvig D."/>
            <person name="Lalanne C."/>
            <person name="Gautier V."/>
            <person name="Ament-Velasquez S.L."/>
            <person name="Kruys A."/>
            <person name="Hutchinson M.I."/>
            <person name="Powell A.J."/>
            <person name="Barry K."/>
            <person name="Miller A.N."/>
            <person name="Grigoriev I.V."/>
            <person name="Debuchy R."/>
            <person name="Gladieux P."/>
            <person name="Thoren M.H."/>
            <person name="Johannesson H."/>
        </authorList>
    </citation>
    <scope>NUCLEOTIDE SEQUENCE</scope>
    <source>
        <strain evidence="1">CBS 560.94</strain>
    </source>
</reference>
<evidence type="ECO:0000313" key="2">
    <source>
        <dbReference type="Proteomes" id="UP001278500"/>
    </source>
</evidence>
<comment type="caution">
    <text evidence="1">The sequence shown here is derived from an EMBL/GenBank/DDBJ whole genome shotgun (WGS) entry which is preliminary data.</text>
</comment>
<proteinExistence type="predicted"/>
<dbReference type="GeneID" id="87858753"/>
<reference evidence="1" key="1">
    <citation type="journal article" date="2023" name="Mol. Phylogenet. Evol.">
        <title>Genome-scale phylogeny and comparative genomics of the fungal order Sordariales.</title>
        <authorList>
            <person name="Hensen N."/>
            <person name="Bonometti L."/>
            <person name="Westerberg I."/>
            <person name="Brannstrom I.O."/>
            <person name="Guillou S."/>
            <person name="Cros-Aarteil S."/>
            <person name="Calhoun S."/>
            <person name="Haridas S."/>
            <person name="Kuo A."/>
            <person name="Mondo S."/>
            <person name="Pangilinan J."/>
            <person name="Riley R."/>
            <person name="LaButti K."/>
            <person name="Andreopoulos B."/>
            <person name="Lipzen A."/>
            <person name="Chen C."/>
            <person name="Yan M."/>
            <person name="Daum C."/>
            <person name="Ng V."/>
            <person name="Clum A."/>
            <person name="Steindorff A."/>
            <person name="Ohm R.A."/>
            <person name="Martin F."/>
            <person name="Silar P."/>
            <person name="Natvig D.O."/>
            <person name="Lalanne C."/>
            <person name="Gautier V."/>
            <person name="Ament-Velasquez S.L."/>
            <person name="Kruys A."/>
            <person name="Hutchinson M.I."/>
            <person name="Powell A.J."/>
            <person name="Barry K."/>
            <person name="Miller A.N."/>
            <person name="Grigoriev I.V."/>
            <person name="Debuchy R."/>
            <person name="Gladieux P."/>
            <person name="Hiltunen Thoren M."/>
            <person name="Johannesson H."/>
        </authorList>
    </citation>
    <scope>NUCLEOTIDE SEQUENCE</scope>
    <source>
        <strain evidence="1">CBS 560.94</strain>
    </source>
</reference>
<gene>
    <name evidence="1" type="ORF">B0H65DRAFT_187852</name>
</gene>
<dbReference type="EMBL" id="JAUEPP010000004">
    <property type="protein sequence ID" value="KAK3344876.1"/>
    <property type="molecule type" value="Genomic_DNA"/>
</dbReference>
<dbReference type="AlphaFoldDB" id="A0AAE0JEN0"/>
<organism evidence="1 2">
    <name type="scientific">Neurospora tetraspora</name>
    <dbReference type="NCBI Taxonomy" id="94610"/>
    <lineage>
        <taxon>Eukaryota</taxon>
        <taxon>Fungi</taxon>
        <taxon>Dikarya</taxon>
        <taxon>Ascomycota</taxon>
        <taxon>Pezizomycotina</taxon>
        <taxon>Sordariomycetes</taxon>
        <taxon>Sordariomycetidae</taxon>
        <taxon>Sordariales</taxon>
        <taxon>Sordariaceae</taxon>
        <taxon>Neurospora</taxon>
    </lineage>
</organism>
<keyword evidence="2" id="KW-1185">Reference proteome</keyword>
<protein>
    <submittedName>
        <fullName evidence="1">Uncharacterized protein</fullName>
    </submittedName>
</protein>
<dbReference type="RefSeq" id="XP_062681489.1">
    <property type="nucleotide sequence ID" value="XM_062821599.1"/>
</dbReference>
<sequence>MLPILMPKKEGVWGRRPLRCPLAHECKALTPPNGKELRPMTCLKSTACCPKEAATPSSSPVTKIFGSSAAIRLAFKRHEMNQHLVQAPIQGCKQTTSSAAGISCFARLGTVNIDLPRRDNGRIVPSQTFDIMFLISGYDSDNQTSRSSAVILQASSAPRNASKHTEILERRRLANCRCGQPATEAWRPGNDNLRQVFSCCIGSRKELDEVVACH</sequence>
<name>A0AAE0JEN0_9PEZI</name>
<dbReference type="Proteomes" id="UP001278500">
    <property type="component" value="Unassembled WGS sequence"/>
</dbReference>